<evidence type="ECO:0000256" key="4">
    <source>
        <dbReference type="ARBA" id="ARBA00022553"/>
    </source>
</evidence>
<evidence type="ECO:0000256" key="9">
    <source>
        <dbReference type="ARBA" id="ARBA00022840"/>
    </source>
</evidence>
<keyword evidence="5" id="KW-0808">Transferase</keyword>
<dbReference type="EMBL" id="JAXAFJ010000004">
    <property type="protein sequence ID" value="MDX6806142.1"/>
    <property type="molecule type" value="Genomic_DNA"/>
</dbReference>
<comment type="caution">
    <text evidence="15">The sequence shown here is derived from an EMBL/GenBank/DDBJ whole genome shotgun (WGS) entry which is preliminary data.</text>
</comment>
<evidence type="ECO:0000256" key="6">
    <source>
        <dbReference type="ARBA" id="ARBA00022692"/>
    </source>
</evidence>
<dbReference type="RefSeq" id="WP_319844262.1">
    <property type="nucleotide sequence ID" value="NZ_JAXAFJ010000004.1"/>
</dbReference>
<keyword evidence="7" id="KW-0547">Nucleotide-binding</keyword>
<dbReference type="SMART" id="SM00387">
    <property type="entry name" value="HATPase_c"/>
    <property type="match status" value="1"/>
</dbReference>
<dbReference type="PANTHER" id="PTHR41523:SF8">
    <property type="entry name" value="ETHYLENE RESPONSE SENSOR PROTEIN"/>
    <property type="match status" value="1"/>
</dbReference>
<dbReference type="PROSITE" id="PS51257">
    <property type="entry name" value="PROKAR_LIPOPROTEIN"/>
    <property type="match status" value="1"/>
</dbReference>
<dbReference type="Gene3D" id="1.20.120.620">
    <property type="entry name" value="Backbone structure of the membrane domain of e. Coli histidine kinase receptor kdpd"/>
    <property type="match status" value="1"/>
</dbReference>
<reference evidence="15 16" key="1">
    <citation type="submission" date="2023-11" db="EMBL/GenBank/DDBJ databases">
        <authorList>
            <person name="Bao R."/>
        </authorList>
    </citation>
    <scope>NUCLEOTIDE SEQUENCE [LARGE SCALE GENOMIC DNA]</scope>
    <source>
        <strain evidence="15 16">PJ23</strain>
    </source>
</reference>
<feature type="transmembrane region" description="Helical" evidence="13">
    <location>
        <begin position="95"/>
        <end position="117"/>
    </location>
</feature>
<evidence type="ECO:0000256" key="8">
    <source>
        <dbReference type="ARBA" id="ARBA00022777"/>
    </source>
</evidence>
<feature type="domain" description="Histidine kinase" evidence="14">
    <location>
        <begin position="152"/>
        <end position="344"/>
    </location>
</feature>
<dbReference type="Gene3D" id="3.30.565.10">
    <property type="entry name" value="Histidine kinase-like ATPase, C-terminal domain"/>
    <property type="match status" value="1"/>
</dbReference>
<proteinExistence type="predicted"/>
<dbReference type="InterPro" id="IPR025201">
    <property type="entry name" value="KdpD_TM"/>
</dbReference>
<protein>
    <recommendedName>
        <fullName evidence="3">histidine kinase</fullName>
        <ecNumber evidence="3">2.7.13.3</ecNumber>
    </recommendedName>
</protein>
<dbReference type="SUPFAM" id="SSF55874">
    <property type="entry name" value="ATPase domain of HSP90 chaperone/DNA topoisomerase II/histidine kinase"/>
    <property type="match status" value="1"/>
</dbReference>
<accession>A0ABU4RMT3</accession>
<comment type="catalytic activity">
    <reaction evidence="1">
        <text>ATP + protein L-histidine = ADP + protein N-phospho-L-histidine.</text>
        <dbReference type="EC" id="2.7.13.3"/>
    </reaction>
</comment>
<evidence type="ECO:0000256" key="12">
    <source>
        <dbReference type="ARBA" id="ARBA00023136"/>
    </source>
</evidence>
<dbReference type="PANTHER" id="PTHR41523">
    <property type="entry name" value="TWO-COMPONENT SYSTEM SENSOR PROTEIN"/>
    <property type="match status" value="1"/>
</dbReference>
<dbReference type="PROSITE" id="PS50109">
    <property type="entry name" value="HIS_KIN"/>
    <property type="match status" value="1"/>
</dbReference>
<gene>
    <name evidence="15" type="ORF">SCD90_08700</name>
</gene>
<name>A0ABU4RMT3_9HYPH</name>
<keyword evidence="8" id="KW-0418">Kinase</keyword>
<dbReference type="Proteomes" id="UP001274321">
    <property type="component" value="Unassembled WGS sequence"/>
</dbReference>
<dbReference type="Pfam" id="PF13493">
    <property type="entry name" value="DUF4118"/>
    <property type="match status" value="1"/>
</dbReference>
<evidence type="ECO:0000259" key="14">
    <source>
        <dbReference type="PROSITE" id="PS50109"/>
    </source>
</evidence>
<dbReference type="InterPro" id="IPR005467">
    <property type="entry name" value="His_kinase_dom"/>
</dbReference>
<sequence length="347" mass="37401">MTRPKLSLRERVPIWRDRPLAAYCFAVVISVAACVLRAVLDPYFPPGFPYLTFFPAVIISSFLMGIGPGILAAVLCGLMAWYFFMPPFDSFAVEAPTAVALAFYVGVVAVDIALIHWMQLAMRHLREERQRSADLAERSTKLAARNELLFQELQHRVANNLQMVGAILSLQKRGVADGAARKALEDASAKLRMIGQIQRQLYDLHGSRTNLDAFLGTLVRDVMASADQPGITYSVRAETAAQLDADAVTPLALIVAEAISNALEHGFSERTGGHIEVVAERRGTELHLQVADNGAGLPEHADFSLPGSLGLKIATAMAAQLSGRFTLAAGDAGAVSSLVMPLPNDPV</sequence>
<dbReference type="Pfam" id="PF07568">
    <property type="entry name" value="HisKA_2"/>
    <property type="match status" value="1"/>
</dbReference>
<dbReference type="InterPro" id="IPR036890">
    <property type="entry name" value="HATPase_C_sf"/>
</dbReference>
<keyword evidence="9" id="KW-0067">ATP-binding</keyword>
<dbReference type="InterPro" id="IPR011495">
    <property type="entry name" value="Sig_transdc_His_kin_sub2_dim/P"/>
</dbReference>
<evidence type="ECO:0000313" key="16">
    <source>
        <dbReference type="Proteomes" id="UP001274321"/>
    </source>
</evidence>
<feature type="transmembrane region" description="Helical" evidence="13">
    <location>
        <begin position="20"/>
        <end position="40"/>
    </location>
</feature>
<feature type="transmembrane region" description="Helical" evidence="13">
    <location>
        <begin position="52"/>
        <end position="83"/>
    </location>
</feature>
<keyword evidence="11" id="KW-0902">Two-component regulatory system</keyword>
<evidence type="ECO:0000256" key="13">
    <source>
        <dbReference type="SAM" id="Phobius"/>
    </source>
</evidence>
<evidence type="ECO:0000256" key="10">
    <source>
        <dbReference type="ARBA" id="ARBA00022989"/>
    </source>
</evidence>
<comment type="subcellular location">
    <subcellularLocation>
        <location evidence="2">Membrane</location>
        <topology evidence="2">Multi-pass membrane protein</topology>
    </subcellularLocation>
</comment>
<dbReference type="InterPro" id="IPR038318">
    <property type="entry name" value="KdpD_sf"/>
</dbReference>
<keyword evidence="16" id="KW-1185">Reference proteome</keyword>
<keyword evidence="4" id="KW-0597">Phosphoprotein</keyword>
<evidence type="ECO:0000256" key="2">
    <source>
        <dbReference type="ARBA" id="ARBA00004141"/>
    </source>
</evidence>
<evidence type="ECO:0000256" key="3">
    <source>
        <dbReference type="ARBA" id="ARBA00012438"/>
    </source>
</evidence>
<dbReference type="InterPro" id="IPR003594">
    <property type="entry name" value="HATPase_dom"/>
</dbReference>
<evidence type="ECO:0000256" key="5">
    <source>
        <dbReference type="ARBA" id="ARBA00022679"/>
    </source>
</evidence>
<keyword evidence="10 13" id="KW-1133">Transmembrane helix</keyword>
<dbReference type="EC" id="2.7.13.3" evidence="3"/>
<evidence type="ECO:0000256" key="1">
    <source>
        <dbReference type="ARBA" id="ARBA00000085"/>
    </source>
</evidence>
<dbReference type="Pfam" id="PF13581">
    <property type="entry name" value="HATPase_c_2"/>
    <property type="match status" value="1"/>
</dbReference>
<evidence type="ECO:0000256" key="11">
    <source>
        <dbReference type="ARBA" id="ARBA00023012"/>
    </source>
</evidence>
<keyword evidence="12 13" id="KW-0472">Membrane</keyword>
<keyword evidence="6 13" id="KW-0812">Transmembrane</keyword>
<evidence type="ECO:0000313" key="15">
    <source>
        <dbReference type="EMBL" id="MDX6806142.1"/>
    </source>
</evidence>
<evidence type="ECO:0000256" key="7">
    <source>
        <dbReference type="ARBA" id="ARBA00022741"/>
    </source>
</evidence>
<organism evidence="15 16">
    <name type="scientific">Terrihabitans rhizophilus</name>
    <dbReference type="NCBI Taxonomy" id="3092662"/>
    <lineage>
        <taxon>Bacteria</taxon>
        <taxon>Pseudomonadati</taxon>
        <taxon>Pseudomonadota</taxon>
        <taxon>Alphaproteobacteria</taxon>
        <taxon>Hyphomicrobiales</taxon>
        <taxon>Terrihabitans</taxon>
    </lineage>
</organism>